<evidence type="ECO:0000313" key="3">
    <source>
        <dbReference type="Proteomes" id="UP000830434"/>
    </source>
</evidence>
<dbReference type="EMBL" id="CP096658">
    <property type="protein sequence ID" value="UPW01302.1"/>
    <property type="molecule type" value="Genomic_DNA"/>
</dbReference>
<sequence>MTDGPSGPTPSDSHAGESERRWCEERTTFQRVYDVITGTTDYATASEVAEEADCSDDGARDALAQLVEMGIAERRDGRPATYRRNDSYFRWKRVEALATNNSVADLRAKIDELVAEDERLGERFDAPGPDAVSPATFETSDHDEIHDRWDALARWRTLRRDLELFQRAAHRAERRGGDADDVASA</sequence>
<dbReference type="KEGG" id="haxz:M0R88_04155"/>
<dbReference type="AlphaFoldDB" id="A0A8U0ILS9"/>
<dbReference type="InterPro" id="IPR055766">
    <property type="entry name" value="DUF7342"/>
</dbReference>
<organism evidence="2 3">
    <name type="scientific">Halorussus gelatinilyticus</name>
    <dbReference type="NCBI Taxonomy" id="2937524"/>
    <lineage>
        <taxon>Archaea</taxon>
        <taxon>Methanobacteriati</taxon>
        <taxon>Methanobacteriota</taxon>
        <taxon>Stenosarchaea group</taxon>
        <taxon>Halobacteria</taxon>
        <taxon>Halobacteriales</taxon>
        <taxon>Haladaptataceae</taxon>
        <taxon>Halorussus</taxon>
    </lineage>
</organism>
<dbReference type="GeneID" id="72189020"/>
<dbReference type="RefSeq" id="WP_248655707.1">
    <property type="nucleotide sequence ID" value="NZ_CP096658.1"/>
</dbReference>
<evidence type="ECO:0000256" key="1">
    <source>
        <dbReference type="SAM" id="MobiDB-lite"/>
    </source>
</evidence>
<gene>
    <name evidence="2" type="ORF">M0R88_04155</name>
</gene>
<evidence type="ECO:0000313" key="2">
    <source>
        <dbReference type="EMBL" id="UPW01302.1"/>
    </source>
</evidence>
<reference evidence="2" key="1">
    <citation type="submission" date="2022-04" db="EMBL/GenBank/DDBJ databases">
        <title>Diverse halophilic archaea isolated from saline environments.</title>
        <authorList>
            <person name="Cui H.-L."/>
        </authorList>
    </citation>
    <scope>NUCLEOTIDE SEQUENCE</scope>
    <source>
        <strain evidence="2">XZYJT40</strain>
    </source>
</reference>
<proteinExistence type="predicted"/>
<name>A0A8U0ILS9_9EURY</name>
<dbReference type="Pfam" id="PF24033">
    <property type="entry name" value="DUF7342"/>
    <property type="match status" value="1"/>
</dbReference>
<keyword evidence="3" id="KW-1185">Reference proteome</keyword>
<feature type="region of interest" description="Disordered" evidence="1">
    <location>
        <begin position="1"/>
        <end position="21"/>
    </location>
</feature>
<protein>
    <submittedName>
        <fullName evidence="2">Uncharacterized protein</fullName>
    </submittedName>
</protein>
<dbReference type="Proteomes" id="UP000830434">
    <property type="component" value="Chromosome"/>
</dbReference>
<accession>A0A8U0ILS9</accession>